<dbReference type="AlphaFoldDB" id="A0AA35RE90"/>
<dbReference type="EMBL" id="CASHTH010000919">
    <property type="protein sequence ID" value="CAI8009076.1"/>
    <property type="molecule type" value="Genomic_DNA"/>
</dbReference>
<gene>
    <name evidence="1" type="ORF">GBAR_LOCUS6144</name>
</gene>
<dbReference type="Proteomes" id="UP001174909">
    <property type="component" value="Unassembled WGS sequence"/>
</dbReference>
<sequence>MVALGLHMSCIDTVQDPYIRSACPVLTQYRTHTLGLHVLY</sequence>
<keyword evidence="2" id="KW-1185">Reference proteome</keyword>
<comment type="caution">
    <text evidence="1">The sequence shown here is derived from an EMBL/GenBank/DDBJ whole genome shotgun (WGS) entry which is preliminary data.</text>
</comment>
<evidence type="ECO:0000313" key="1">
    <source>
        <dbReference type="EMBL" id="CAI8009076.1"/>
    </source>
</evidence>
<organism evidence="1 2">
    <name type="scientific">Geodia barretti</name>
    <name type="common">Barrett's horny sponge</name>
    <dbReference type="NCBI Taxonomy" id="519541"/>
    <lineage>
        <taxon>Eukaryota</taxon>
        <taxon>Metazoa</taxon>
        <taxon>Porifera</taxon>
        <taxon>Demospongiae</taxon>
        <taxon>Heteroscleromorpha</taxon>
        <taxon>Tetractinellida</taxon>
        <taxon>Astrophorina</taxon>
        <taxon>Geodiidae</taxon>
        <taxon>Geodia</taxon>
    </lineage>
</organism>
<evidence type="ECO:0000313" key="2">
    <source>
        <dbReference type="Proteomes" id="UP001174909"/>
    </source>
</evidence>
<reference evidence="1" key="1">
    <citation type="submission" date="2023-03" db="EMBL/GenBank/DDBJ databases">
        <authorList>
            <person name="Steffen K."/>
            <person name="Cardenas P."/>
        </authorList>
    </citation>
    <scope>NUCLEOTIDE SEQUENCE</scope>
</reference>
<proteinExistence type="predicted"/>
<name>A0AA35RE90_GEOBA</name>
<accession>A0AA35RE90</accession>
<protein>
    <submittedName>
        <fullName evidence="1">Uncharacterized protein</fullName>
    </submittedName>
</protein>